<protein>
    <recommendedName>
        <fullName evidence="4">ResB-like domain-containing protein</fullName>
    </recommendedName>
</protein>
<evidence type="ECO:0000313" key="2">
    <source>
        <dbReference type="EMBL" id="PJF49101.1"/>
    </source>
</evidence>
<dbReference type="Proteomes" id="UP000230790">
    <property type="component" value="Unassembled WGS sequence"/>
</dbReference>
<feature type="transmembrane region" description="Helical" evidence="1">
    <location>
        <begin position="371"/>
        <end position="390"/>
    </location>
</feature>
<evidence type="ECO:0000256" key="1">
    <source>
        <dbReference type="SAM" id="Phobius"/>
    </source>
</evidence>
<keyword evidence="1" id="KW-1133">Transmembrane helix</keyword>
<sequence length="430" mass="46862">MTIWADPIEERDPWRTLWRLLTHDGLLIGLCAVVAAGLIATVILPQQPSAGVSDPVAYSRWEAEAKQREGALYVPLNGLGLNNVAQAAWWRMALAAFMPIAGLRLADRLIRLVDARRGARDGELRDERRVRVTLHAPPLNDLADRLRARRYRILRHSDDVLVADRTPWAELASAALHLGLVFAAVGLSLNLVVGWEATNQTVATGASLLLRNGHALTLADAAGDSARVTIVLQPNDASVTLGEGEQAHVAGLHLALNRIVPGYRLSATNSQARPLLIRASNFLSPTTEVLVTLDADEPERYIAVPEARLALALTAADSASQPARLRAFALPSGEAITDTAVQPTLVVGDAELRFQPAQGAIMDVRYAPGDLLWWLGLTTTLVGAIGSLVYPMQRLLIRRRGEWTEFYASGRYSRREVARLVESRREANPS</sequence>
<comment type="caution">
    <text evidence="2">The sequence shown here is derived from an EMBL/GenBank/DDBJ whole genome shotgun (WGS) entry which is preliminary data.</text>
</comment>
<reference evidence="2 3" key="1">
    <citation type="submission" date="2017-11" db="EMBL/GenBank/DDBJ databases">
        <title>Evolution of Phototrophy in the Chloroflexi Phylum Driven by Horizontal Gene Transfer.</title>
        <authorList>
            <person name="Ward L.M."/>
            <person name="Hemp J."/>
            <person name="Shih P.M."/>
            <person name="Mcglynn S.E."/>
            <person name="Fischer W."/>
        </authorList>
    </citation>
    <scope>NUCLEOTIDE SEQUENCE [LARGE SCALE GENOMIC DNA]</scope>
    <source>
        <strain evidence="2">JP3_7</strain>
    </source>
</reference>
<feature type="transmembrane region" description="Helical" evidence="1">
    <location>
        <begin position="25"/>
        <end position="44"/>
    </location>
</feature>
<organism evidence="2 3">
    <name type="scientific">Candidatus Thermofonsia Clade 3 bacterium</name>
    <dbReference type="NCBI Taxonomy" id="2364212"/>
    <lineage>
        <taxon>Bacteria</taxon>
        <taxon>Bacillati</taxon>
        <taxon>Chloroflexota</taxon>
        <taxon>Candidatus Thermofontia</taxon>
        <taxon>Candidatus Thermofonsia Clade 3</taxon>
    </lineage>
</organism>
<keyword evidence="1" id="KW-0812">Transmembrane</keyword>
<proteinExistence type="predicted"/>
<dbReference type="AlphaFoldDB" id="A0A2M8QH06"/>
<feature type="transmembrane region" description="Helical" evidence="1">
    <location>
        <begin position="174"/>
        <end position="195"/>
    </location>
</feature>
<dbReference type="EMBL" id="PGTN01000001">
    <property type="protein sequence ID" value="PJF49101.1"/>
    <property type="molecule type" value="Genomic_DNA"/>
</dbReference>
<feature type="transmembrane region" description="Helical" evidence="1">
    <location>
        <begin position="88"/>
        <end position="106"/>
    </location>
</feature>
<name>A0A2M8QH06_9CHLR</name>
<keyword evidence="1" id="KW-0472">Membrane</keyword>
<evidence type="ECO:0008006" key="4">
    <source>
        <dbReference type="Google" id="ProtNLM"/>
    </source>
</evidence>
<accession>A0A2M8QH06</accession>
<gene>
    <name evidence="2" type="ORF">CUN48_00360</name>
</gene>
<evidence type="ECO:0000313" key="3">
    <source>
        <dbReference type="Proteomes" id="UP000230790"/>
    </source>
</evidence>